<sequence length="1750" mass="186389">MHLKQTHRTKSNLSPRFSQAIMLILILLGSIDASATRRYVDASSTAPTPDGLSWATAYTKFEDAVTAAVSGDVIWVAKGTYQPAFEASYTLKAGVEIYGGFTNTDTDISQRDWEANVTKLKGNGNSVFYIKEVRNNPVLDGFTICEGINRLDYAGGMCILSSSPTLRNLIIRDNLFFDSAFNPSLYPFGAGMFNFNSTTVLTNVKFIDNICNSATSMAIGGGLANVFHSSVVMNDVVFSGNKCISANNLSLGGGMANDNQSSAVLNNVTFSDNKCISANNFSLGGGMANNNQSSAVLNNVIFSDNKCISSDGDKSYAYGAGFYCSESSLTLDKVVFSKNVSEAGTGTYGGAVYIAYTPTDKPSLLTNVVFDQNSALYGAAVYCKYSTVTMAHATASNNIGNYSWCYAFTGVAATVTIGNSVFYNNRRDLFFSNPVSTAVRNSFINPQGTEITPVNSISSDFSPFLNEGVPAGPDGIWMTADDGLRLVYDAVVTPIDKAETITSELYSASVVSASGTDIRGVPRPQGAANDMGAYEGGVDRAIIYVDVSNTSAVHDGTSWSTAFNKLEDALDPTIVGSGGSVWVAKGTYQPEEGKSFMMLPLSRIYGGFKNTDTEFEQRDWVNNQTILQGNGSHVIKNVNSGVDPPITGKSELDGFTITGGNGGATGGGGMYNYRCSPTISNSIFDQNETDLRGGAVYNDLSSPWFRNVSFTGNSSNNGDGGAIYNNGGSTAYDNVIFSNNKADNGYGGAVVADRVTMVMNNAVFESNHAANGGAISSIQSTVDITNSVFVGNQATTSSAVMYNTGIKLHITHATFLNNIATDELISEHGASIYSYTSIINSVFKGGAPIGSYPVVSYTTLGTVRSGIANEVKTTDLFVNENLPKGADGIWFTEDDGLQLAYDVDTSPATAINSGKTVVEADGNTSITDVALKDITGFPRPSGMGYDKGAYEYRYPVGVASHLYVDASNTADPRDGKTWGRAYNNLDLALADPLLTAGNELWVAKGTYQPASGSSFVMKEGVGIYGGLLNTHLDLSERDPAANPTILKGNGKSVIDNTFTEPTALTGTAVLDGFTIQDGTSSILGGGIRNTYASPTLQNLIIKNNSATSNGGGIALDHSSSQLMNVRIEGNQARIGAGMDITNSSPSMINVVFKDNNAGEFGGGINSTSSSYDLLNAVFDGNKVTGEWGAGGGVFSSGESGPTIFKNVIFYDNKADFGGGISGESPVLTNATFYKNIGNFGGGATNFYSQTADVAAITNSVFWGNTDGDNDTATPDLYFPGQDITANYNFTQSDFSSGRTGNIQGTSSPFVNEAQPMGPDGIWFTEDDGLQLSVCSPALDKGSNDAASEIYIDVLEQPRKHNTTVDMGAYEKQSNTKPDEFASNAALSLNTANDLPLLPTCEDNGWTFYADPTKPDNFIFAIDWSTGNEAAKATATVKITLAENNTAVLDSDKGIVAMRRYWNVDLHATTLVNPVKVRFYYDTADVTAMESTVSDASLFMKNNEVKWFKTTGNLYVPTQITATDINTGARLFLTPAYGTDNGIAFAQFNEVTSFSGGTAVILAEKEPSLPVTLISFQGKNTEPGSNLLTWKTAAEKDFSHFEIEHSLNGTTFTVLGNVQGQNTGNYQYTHANPPFAVNYYRLRMVDLDGSFAYSRMISVANNQGVPLAGSIYPNPAASGKNSFIDFNVNEAGTWQTQIFSTSGILLKSGSISLQPGFNKIMIDVKGLPEGIHLVRFRDQYQREVVRKLVIE</sequence>
<evidence type="ECO:0000313" key="1">
    <source>
        <dbReference type="EMBL" id="CAG5002488.1"/>
    </source>
</evidence>
<keyword evidence="2" id="KW-1185">Reference proteome</keyword>
<dbReference type="NCBIfam" id="TIGR04183">
    <property type="entry name" value="Por_Secre_tail"/>
    <property type="match status" value="1"/>
</dbReference>
<reference evidence="1" key="1">
    <citation type="submission" date="2021-04" db="EMBL/GenBank/DDBJ databases">
        <authorList>
            <person name="Rodrigo-Torres L."/>
            <person name="Arahal R. D."/>
            <person name="Lucena T."/>
        </authorList>
    </citation>
    <scope>NUCLEOTIDE SEQUENCE</scope>
    <source>
        <strain evidence="1">CECT 9275</strain>
    </source>
</reference>
<dbReference type="PANTHER" id="PTHR11319:SF35">
    <property type="entry name" value="OUTER MEMBRANE PROTEIN PMPC-RELATED"/>
    <property type="match status" value="1"/>
</dbReference>
<dbReference type="SMART" id="SM00710">
    <property type="entry name" value="PbH1"/>
    <property type="match status" value="11"/>
</dbReference>
<gene>
    <name evidence="1" type="ORF">DYBT9275_02903</name>
</gene>
<evidence type="ECO:0000313" key="2">
    <source>
        <dbReference type="Proteomes" id="UP000680038"/>
    </source>
</evidence>
<dbReference type="EMBL" id="CAJRAF010000002">
    <property type="protein sequence ID" value="CAG5002488.1"/>
    <property type="molecule type" value="Genomic_DNA"/>
</dbReference>
<organism evidence="1 2">
    <name type="scientific">Dyadobacter helix</name>
    <dbReference type="NCBI Taxonomy" id="2822344"/>
    <lineage>
        <taxon>Bacteria</taxon>
        <taxon>Pseudomonadati</taxon>
        <taxon>Bacteroidota</taxon>
        <taxon>Cytophagia</taxon>
        <taxon>Cytophagales</taxon>
        <taxon>Spirosomataceae</taxon>
        <taxon>Dyadobacter</taxon>
    </lineage>
</organism>
<dbReference type="Gene3D" id="2.160.20.10">
    <property type="entry name" value="Single-stranded right-handed beta-helix, Pectin lyase-like"/>
    <property type="match status" value="3"/>
</dbReference>
<dbReference type="InterPro" id="IPR011050">
    <property type="entry name" value="Pectin_lyase_fold/virulence"/>
</dbReference>
<protein>
    <recommendedName>
        <fullName evidence="3">T9SS type A sorting domain-containing protein</fullName>
    </recommendedName>
</protein>
<dbReference type="PANTHER" id="PTHR11319">
    <property type="entry name" value="G PROTEIN-COUPLED RECEPTOR-RELATED"/>
    <property type="match status" value="1"/>
</dbReference>
<dbReference type="Proteomes" id="UP000680038">
    <property type="component" value="Unassembled WGS sequence"/>
</dbReference>
<dbReference type="InterPro" id="IPR006626">
    <property type="entry name" value="PbH1"/>
</dbReference>
<proteinExistence type="predicted"/>
<evidence type="ECO:0008006" key="3">
    <source>
        <dbReference type="Google" id="ProtNLM"/>
    </source>
</evidence>
<accession>A0A916NC56</accession>
<dbReference type="SUPFAM" id="SSF51126">
    <property type="entry name" value="Pectin lyase-like"/>
    <property type="match status" value="4"/>
</dbReference>
<dbReference type="InterPro" id="IPR059226">
    <property type="entry name" value="Choice_anch_Q_dom"/>
</dbReference>
<comment type="caution">
    <text evidence="1">The sequence shown here is derived from an EMBL/GenBank/DDBJ whole genome shotgun (WGS) entry which is preliminary data.</text>
</comment>
<dbReference type="RefSeq" id="WP_215239463.1">
    <property type="nucleotide sequence ID" value="NZ_CAJRAF010000002.1"/>
</dbReference>
<dbReference type="NCBIfam" id="NF041518">
    <property type="entry name" value="choice_anch_Q"/>
    <property type="match status" value="2"/>
</dbReference>
<name>A0A916NC56_9BACT</name>
<dbReference type="InterPro" id="IPR012334">
    <property type="entry name" value="Pectin_lyas_fold"/>
</dbReference>
<dbReference type="InterPro" id="IPR026444">
    <property type="entry name" value="Secre_tail"/>
</dbReference>